<dbReference type="GO" id="GO:0046872">
    <property type="term" value="F:metal ion binding"/>
    <property type="evidence" value="ECO:0007669"/>
    <property type="project" value="UniProtKB-KW"/>
</dbReference>
<dbReference type="CDD" id="cd10845">
    <property type="entry name" value="DSRM_RNAse_III_family"/>
    <property type="match status" value="1"/>
</dbReference>
<dbReference type="PROSITE" id="PS00517">
    <property type="entry name" value="RNASE_3_1"/>
    <property type="match status" value="1"/>
</dbReference>
<dbReference type="InterPro" id="IPR014720">
    <property type="entry name" value="dsRBD_dom"/>
</dbReference>
<dbReference type="GO" id="GO:0006364">
    <property type="term" value="P:rRNA processing"/>
    <property type="evidence" value="ECO:0007669"/>
    <property type="project" value="UniProtKB-UniRule"/>
</dbReference>
<comment type="catalytic activity">
    <reaction evidence="1 15">
        <text>Endonucleolytic cleavage to 5'-phosphomonoester.</text>
        <dbReference type="EC" id="3.1.26.3"/>
    </reaction>
</comment>
<comment type="subcellular location">
    <subcellularLocation>
        <location evidence="2 15">Cytoplasm</location>
    </subcellularLocation>
</comment>
<dbReference type="Pfam" id="PF00035">
    <property type="entry name" value="dsrm"/>
    <property type="match status" value="1"/>
</dbReference>
<dbReference type="EMBL" id="FTOA01000001">
    <property type="protein sequence ID" value="SIS41818.1"/>
    <property type="molecule type" value="Genomic_DNA"/>
</dbReference>
<keyword evidence="11 15" id="KW-0255">Endonuclease</keyword>
<dbReference type="GO" id="GO:0010468">
    <property type="term" value="P:regulation of gene expression"/>
    <property type="evidence" value="ECO:0007669"/>
    <property type="project" value="TreeGrafter"/>
</dbReference>
<evidence type="ECO:0000256" key="12">
    <source>
        <dbReference type="ARBA" id="ARBA00022801"/>
    </source>
</evidence>
<dbReference type="SMART" id="SM00358">
    <property type="entry name" value="DSRM"/>
    <property type="match status" value="1"/>
</dbReference>
<dbReference type="PANTHER" id="PTHR11207:SF0">
    <property type="entry name" value="RIBONUCLEASE 3"/>
    <property type="match status" value="1"/>
</dbReference>
<comment type="function">
    <text evidence="15">Digests double-stranded RNA. Involved in the processing of primary rRNA transcript to yield the immediate precursors to the large and small rRNAs (23S and 16S). Processes some mRNAs, and tRNAs when they are encoded in the rRNA operon. Processes pre-crRNA and tracrRNA of type II CRISPR loci if present in the organism.</text>
</comment>
<evidence type="ECO:0000256" key="1">
    <source>
        <dbReference type="ARBA" id="ARBA00000109"/>
    </source>
</evidence>
<dbReference type="GO" id="GO:0019843">
    <property type="term" value="F:rRNA binding"/>
    <property type="evidence" value="ECO:0007669"/>
    <property type="project" value="UniProtKB-KW"/>
</dbReference>
<evidence type="ECO:0000256" key="13">
    <source>
        <dbReference type="ARBA" id="ARBA00022842"/>
    </source>
</evidence>
<keyword evidence="15" id="KW-0699">rRNA-binding</keyword>
<dbReference type="PANTHER" id="PTHR11207">
    <property type="entry name" value="RIBONUCLEASE III"/>
    <property type="match status" value="1"/>
</dbReference>
<accession>A0A1N7IXI7</accession>
<dbReference type="GO" id="GO:0006397">
    <property type="term" value="P:mRNA processing"/>
    <property type="evidence" value="ECO:0007669"/>
    <property type="project" value="UniProtKB-UniRule"/>
</dbReference>
<dbReference type="Gene3D" id="3.30.160.20">
    <property type="match status" value="1"/>
</dbReference>
<evidence type="ECO:0000259" key="17">
    <source>
        <dbReference type="PROSITE" id="PS50142"/>
    </source>
</evidence>
<feature type="active site" evidence="15">
    <location>
        <position position="57"/>
    </location>
</feature>
<evidence type="ECO:0000313" key="18">
    <source>
        <dbReference type="EMBL" id="SIS41818.1"/>
    </source>
</evidence>
<dbReference type="NCBIfam" id="TIGR02191">
    <property type="entry name" value="RNaseIII"/>
    <property type="match status" value="1"/>
</dbReference>
<dbReference type="STRING" id="80876.SAMN05421779_101724"/>
<dbReference type="GO" id="GO:0004525">
    <property type="term" value="F:ribonuclease III activity"/>
    <property type="evidence" value="ECO:0007669"/>
    <property type="project" value="UniProtKB-UniRule"/>
</dbReference>
<dbReference type="FunFam" id="3.30.160.20:FF:000003">
    <property type="entry name" value="Ribonuclease 3"/>
    <property type="match status" value="1"/>
</dbReference>
<comment type="similarity">
    <text evidence="3">Belongs to the ribonuclease III family.</text>
</comment>
<keyword evidence="5 15" id="KW-0963">Cytoplasm</keyword>
<keyword evidence="8 15" id="KW-0819">tRNA processing</keyword>
<gene>
    <name evidence="15" type="primary">rnc</name>
    <name evidence="18" type="ORF">SAMN05421779_101724</name>
</gene>
<evidence type="ECO:0000256" key="6">
    <source>
        <dbReference type="ARBA" id="ARBA00022552"/>
    </source>
</evidence>
<keyword evidence="14 15" id="KW-0694">RNA-binding</keyword>
<comment type="subunit">
    <text evidence="4 15">Homodimer.</text>
</comment>
<dbReference type="GO" id="GO:0008033">
    <property type="term" value="P:tRNA processing"/>
    <property type="evidence" value="ECO:0007669"/>
    <property type="project" value="UniProtKB-KW"/>
</dbReference>
<keyword evidence="12 15" id="KW-0378">Hydrolase</keyword>
<dbReference type="SMART" id="SM00535">
    <property type="entry name" value="RIBOc"/>
    <property type="match status" value="1"/>
</dbReference>
<keyword evidence="10 15" id="KW-0479">Metal-binding</keyword>
<feature type="domain" description="RNase III" evidence="17">
    <location>
        <begin position="15"/>
        <end position="140"/>
    </location>
</feature>
<dbReference type="FunFam" id="1.10.1520.10:FF:000001">
    <property type="entry name" value="Ribonuclease 3"/>
    <property type="match status" value="1"/>
</dbReference>
<dbReference type="GO" id="GO:0042802">
    <property type="term" value="F:identical protein binding"/>
    <property type="evidence" value="ECO:0007669"/>
    <property type="project" value="UniProtKB-ARBA"/>
</dbReference>
<feature type="domain" description="DRBM" evidence="16">
    <location>
        <begin position="165"/>
        <end position="234"/>
    </location>
</feature>
<evidence type="ECO:0000256" key="5">
    <source>
        <dbReference type="ARBA" id="ARBA00022490"/>
    </source>
</evidence>
<organism evidence="18 19">
    <name type="scientific">Insolitispirillum peregrinum</name>
    <dbReference type="NCBI Taxonomy" id="80876"/>
    <lineage>
        <taxon>Bacteria</taxon>
        <taxon>Pseudomonadati</taxon>
        <taxon>Pseudomonadota</taxon>
        <taxon>Alphaproteobacteria</taxon>
        <taxon>Rhodospirillales</taxon>
        <taxon>Novispirillaceae</taxon>
        <taxon>Insolitispirillum</taxon>
    </lineage>
</organism>
<dbReference type="Proteomes" id="UP000185678">
    <property type="component" value="Unassembled WGS sequence"/>
</dbReference>
<evidence type="ECO:0000256" key="10">
    <source>
        <dbReference type="ARBA" id="ARBA00022723"/>
    </source>
</evidence>
<name>A0A1N7IXI7_9PROT</name>
<dbReference type="HAMAP" id="MF_00104">
    <property type="entry name" value="RNase_III"/>
    <property type="match status" value="1"/>
</dbReference>
<evidence type="ECO:0000256" key="4">
    <source>
        <dbReference type="ARBA" id="ARBA00011738"/>
    </source>
</evidence>
<reference evidence="18 19" key="1">
    <citation type="submission" date="2017-01" db="EMBL/GenBank/DDBJ databases">
        <authorList>
            <person name="Mah S.A."/>
            <person name="Swanson W.J."/>
            <person name="Moy G.W."/>
            <person name="Vacquier V.D."/>
        </authorList>
    </citation>
    <scope>NUCLEOTIDE SEQUENCE [LARGE SCALE GENOMIC DNA]</scope>
    <source>
        <strain evidence="18 19">DSM 11589</strain>
    </source>
</reference>
<feature type="active site" evidence="15">
    <location>
        <position position="129"/>
    </location>
</feature>
<keyword evidence="6 15" id="KW-0698">rRNA processing</keyword>
<proteinExistence type="inferred from homology"/>
<comment type="cofactor">
    <cofactor evidence="15">
        <name>Mg(2+)</name>
        <dbReference type="ChEBI" id="CHEBI:18420"/>
    </cofactor>
</comment>
<evidence type="ECO:0000256" key="9">
    <source>
        <dbReference type="ARBA" id="ARBA00022722"/>
    </source>
</evidence>
<dbReference type="PROSITE" id="PS50137">
    <property type="entry name" value="DS_RBD"/>
    <property type="match status" value="1"/>
</dbReference>
<sequence length="239" mass="25419">MSKGNKVTVSPDEILVGAMGQLGHSFKAPAVLARALIHRSAATSDTTSYERLEFLGDRVLGLAVAEILYRRFPTEAEGSLARRHTALVRKEALARVADAVQLGRFITMSKGEEDAGGRENPAILADVCEAVLGALYLDGGLAPAKAFIERHWSAIMEEAAAPPKDAKTALQEWAQQRGKPLPVYETVGSEGPDHSPVFTIQVSVQGLAPARATGTSKRAAAQLAAQTLLDKALAEKAKR</sequence>
<evidence type="ECO:0000256" key="8">
    <source>
        <dbReference type="ARBA" id="ARBA00022694"/>
    </source>
</evidence>
<evidence type="ECO:0000256" key="11">
    <source>
        <dbReference type="ARBA" id="ARBA00022759"/>
    </source>
</evidence>
<dbReference type="SUPFAM" id="SSF69065">
    <property type="entry name" value="RNase III domain-like"/>
    <property type="match status" value="1"/>
</dbReference>
<evidence type="ECO:0000256" key="14">
    <source>
        <dbReference type="ARBA" id="ARBA00022884"/>
    </source>
</evidence>
<evidence type="ECO:0000259" key="16">
    <source>
        <dbReference type="PROSITE" id="PS50137"/>
    </source>
</evidence>
<evidence type="ECO:0000256" key="2">
    <source>
        <dbReference type="ARBA" id="ARBA00004496"/>
    </source>
</evidence>
<dbReference type="InterPro" id="IPR036389">
    <property type="entry name" value="RNase_III_sf"/>
</dbReference>
<evidence type="ECO:0000256" key="3">
    <source>
        <dbReference type="ARBA" id="ARBA00010183"/>
    </source>
</evidence>
<evidence type="ECO:0000256" key="15">
    <source>
        <dbReference type="HAMAP-Rule" id="MF_00104"/>
    </source>
</evidence>
<dbReference type="CDD" id="cd00593">
    <property type="entry name" value="RIBOc"/>
    <property type="match status" value="1"/>
</dbReference>
<dbReference type="InterPro" id="IPR000999">
    <property type="entry name" value="RNase_III_dom"/>
</dbReference>
<dbReference type="Gene3D" id="1.10.1520.10">
    <property type="entry name" value="Ribonuclease III domain"/>
    <property type="match status" value="1"/>
</dbReference>
<dbReference type="InterPro" id="IPR011907">
    <property type="entry name" value="RNase_III"/>
</dbReference>
<feature type="binding site" evidence="15">
    <location>
        <position position="53"/>
    </location>
    <ligand>
        <name>Mg(2+)</name>
        <dbReference type="ChEBI" id="CHEBI:18420"/>
    </ligand>
</feature>
<dbReference type="SUPFAM" id="SSF54768">
    <property type="entry name" value="dsRNA-binding domain-like"/>
    <property type="match status" value="1"/>
</dbReference>
<keyword evidence="13 15" id="KW-0460">Magnesium</keyword>
<evidence type="ECO:0000256" key="7">
    <source>
        <dbReference type="ARBA" id="ARBA00022664"/>
    </source>
</evidence>
<keyword evidence="9 15" id="KW-0540">Nuclease</keyword>
<feature type="binding site" evidence="15">
    <location>
        <position position="129"/>
    </location>
    <ligand>
        <name>Mg(2+)</name>
        <dbReference type="ChEBI" id="CHEBI:18420"/>
    </ligand>
</feature>
<dbReference type="PROSITE" id="PS50142">
    <property type="entry name" value="RNASE_3_2"/>
    <property type="match status" value="1"/>
</dbReference>
<feature type="binding site" evidence="15">
    <location>
        <position position="126"/>
    </location>
    <ligand>
        <name>Mg(2+)</name>
        <dbReference type="ChEBI" id="CHEBI:18420"/>
    </ligand>
</feature>
<dbReference type="Pfam" id="PF14622">
    <property type="entry name" value="Ribonucleas_3_3"/>
    <property type="match status" value="1"/>
</dbReference>
<evidence type="ECO:0000313" key="19">
    <source>
        <dbReference type="Proteomes" id="UP000185678"/>
    </source>
</evidence>
<dbReference type="AlphaFoldDB" id="A0A1N7IXI7"/>
<dbReference type="GO" id="GO:0005737">
    <property type="term" value="C:cytoplasm"/>
    <property type="evidence" value="ECO:0007669"/>
    <property type="project" value="UniProtKB-SubCell"/>
</dbReference>
<dbReference type="GO" id="GO:0003725">
    <property type="term" value="F:double-stranded RNA binding"/>
    <property type="evidence" value="ECO:0007669"/>
    <property type="project" value="TreeGrafter"/>
</dbReference>
<keyword evidence="7 15" id="KW-0507">mRNA processing</keyword>
<protein>
    <recommendedName>
        <fullName evidence="15">Ribonuclease 3</fullName>
        <ecNumber evidence="15">3.1.26.3</ecNumber>
    </recommendedName>
    <alternativeName>
        <fullName evidence="15">Ribonuclease III</fullName>
        <shortName evidence="15">RNase III</shortName>
    </alternativeName>
</protein>
<keyword evidence="19" id="KW-1185">Reference proteome</keyword>
<dbReference type="EC" id="3.1.26.3" evidence="15"/>